<dbReference type="NCBIfam" id="TIGR00481">
    <property type="entry name" value="YbhB/YbcL family Raf kinase inhibitor-like protein"/>
    <property type="match status" value="1"/>
</dbReference>
<name>A0A6P2Q1F5_9BURK</name>
<evidence type="ECO:0000313" key="2">
    <source>
        <dbReference type="EMBL" id="VWC15550.1"/>
    </source>
</evidence>
<evidence type="ECO:0000313" key="3">
    <source>
        <dbReference type="Proteomes" id="UP000494125"/>
    </source>
</evidence>
<dbReference type="CDD" id="cd00865">
    <property type="entry name" value="PEBP_bact_arch"/>
    <property type="match status" value="1"/>
</dbReference>
<reference evidence="2 3" key="1">
    <citation type="submission" date="2019-09" db="EMBL/GenBank/DDBJ databases">
        <authorList>
            <person name="Depoorter E."/>
        </authorList>
    </citation>
    <scope>NUCLEOTIDE SEQUENCE [LARGE SCALE GENOMIC DNA]</scope>
    <source>
        <strain evidence="2">LMG 24065</strain>
    </source>
</reference>
<keyword evidence="3" id="KW-1185">Reference proteome</keyword>
<accession>A0A6P2Q1F5</accession>
<keyword evidence="1" id="KW-0732">Signal</keyword>
<sequence length="200" mass="20862">MRVDRRITSPASPGRPSPFIAALACAAACVAFAVLPARAEGPFTVSSNDLTAGGRVGAANVFDRGDCKGANRSPQLSWRNPPPGTQGYAITIFDPDAPGHGWWHWAVAGIPASVTSLPADASASGLLRRIGASEARNDFGIDGYGGPCPPPGKPHRYVITVYALKGTDLRVAQGRPAPMFEHEIGTLTIGTARLTVTYGQ</sequence>
<feature type="signal peptide" evidence="1">
    <location>
        <begin position="1"/>
        <end position="39"/>
    </location>
</feature>
<dbReference type="InterPro" id="IPR008914">
    <property type="entry name" value="PEBP"/>
</dbReference>
<dbReference type="InterPro" id="IPR036610">
    <property type="entry name" value="PEBP-like_sf"/>
</dbReference>
<organism evidence="2 3">
    <name type="scientific">Burkholderia diffusa</name>
    <dbReference type="NCBI Taxonomy" id="488732"/>
    <lineage>
        <taxon>Bacteria</taxon>
        <taxon>Pseudomonadati</taxon>
        <taxon>Pseudomonadota</taxon>
        <taxon>Betaproteobacteria</taxon>
        <taxon>Burkholderiales</taxon>
        <taxon>Burkholderiaceae</taxon>
        <taxon>Burkholderia</taxon>
        <taxon>Burkholderia cepacia complex</taxon>
    </lineage>
</organism>
<dbReference type="AlphaFoldDB" id="A0A6P2Q1F5"/>
<dbReference type="EMBL" id="CABVPN010000034">
    <property type="protein sequence ID" value="VWC15550.1"/>
    <property type="molecule type" value="Genomic_DNA"/>
</dbReference>
<dbReference type="SUPFAM" id="SSF49777">
    <property type="entry name" value="PEBP-like"/>
    <property type="match status" value="1"/>
</dbReference>
<dbReference type="Gene3D" id="3.90.280.10">
    <property type="entry name" value="PEBP-like"/>
    <property type="match status" value="1"/>
</dbReference>
<protein>
    <submittedName>
        <fullName evidence="2">Phosphatidylethanolamine-binding protein</fullName>
    </submittedName>
</protein>
<dbReference type="PANTHER" id="PTHR30289">
    <property type="entry name" value="UNCHARACTERIZED PROTEIN YBCL-RELATED"/>
    <property type="match status" value="1"/>
</dbReference>
<gene>
    <name evidence="2" type="ORF">BDI24065_05571</name>
</gene>
<proteinExistence type="predicted"/>
<dbReference type="InterPro" id="IPR005247">
    <property type="entry name" value="YbhB_YbcL/LppC-like"/>
</dbReference>
<dbReference type="RefSeq" id="WP_059608516.1">
    <property type="nucleotide sequence ID" value="NZ_CABVPN010000034.1"/>
</dbReference>
<dbReference type="Proteomes" id="UP000494125">
    <property type="component" value="Unassembled WGS sequence"/>
</dbReference>
<feature type="chain" id="PRO_5026709321" evidence="1">
    <location>
        <begin position="40"/>
        <end position="200"/>
    </location>
</feature>
<dbReference type="Pfam" id="PF01161">
    <property type="entry name" value="PBP"/>
    <property type="match status" value="1"/>
</dbReference>
<dbReference type="GeneID" id="93030646"/>
<dbReference type="PANTHER" id="PTHR30289:SF1">
    <property type="entry name" value="PEBP (PHOSPHATIDYLETHANOLAMINE-BINDING PROTEIN) FAMILY PROTEIN"/>
    <property type="match status" value="1"/>
</dbReference>
<evidence type="ECO:0000256" key="1">
    <source>
        <dbReference type="SAM" id="SignalP"/>
    </source>
</evidence>